<feature type="region of interest" description="Disordered" evidence="1">
    <location>
        <begin position="424"/>
        <end position="468"/>
    </location>
</feature>
<feature type="compositionally biased region" description="Polar residues" evidence="1">
    <location>
        <begin position="365"/>
        <end position="390"/>
    </location>
</feature>
<evidence type="ECO:0000313" key="2">
    <source>
        <dbReference type="EMBL" id="CCK72856.1"/>
    </source>
</evidence>
<accession>J7SB91</accession>
<feature type="region of interest" description="Disordered" evidence="1">
    <location>
        <begin position="224"/>
        <end position="243"/>
    </location>
</feature>
<evidence type="ECO:0000256" key="1">
    <source>
        <dbReference type="SAM" id="MobiDB-lite"/>
    </source>
</evidence>
<organism evidence="2 3">
    <name type="scientific">Huiozyma naganishii (strain ATCC MYA-139 / BCRC 22969 / CBS 8797 / KCTC 17520 / NBRC 10181 / NCYC 3082 / Yp74L-3)</name>
    <name type="common">Yeast</name>
    <name type="synonym">Kazachstania naganishii</name>
    <dbReference type="NCBI Taxonomy" id="1071383"/>
    <lineage>
        <taxon>Eukaryota</taxon>
        <taxon>Fungi</taxon>
        <taxon>Dikarya</taxon>
        <taxon>Ascomycota</taxon>
        <taxon>Saccharomycotina</taxon>
        <taxon>Saccharomycetes</taxon>
        <taxon>Saccharomycetales</taxon>
        <taxon>Saccharomycetaceae</taxon>
        <taxon>Huiozyma</taxon>
    </lineage>
</organism>
<dbReference type="KEGG" id="kng:KNAG_0L02410"/>
<dbReference type="Proteomes" id="UP000006310">
    <property type="component" value="Chromosome 12"/>
</dbReference>
<dbReference type="RefSeq" id="XP_022467100.1">
    <property type="nucleotide sequence ID" value="XM_022610845.1"/>
</dbReference>
<keyword evidence="3" id="KW-1185">Reference proteome</keyword>
<dbReference type="AlphaFoldDB" id="J7SB91"/>
<evidence type="ECO:0000313" key="3">
    <source>
        <dbReference type="Proteomes" id="UP000006310"/>
    </source>
</evidence>
<proteinExistence type="predicted"/>
<feature type="compositionally biased region" description="Polar residues" evidence="1">
    <location>
        <begin position="331"/>
        <end position="356"/>
    </location>
</feature>
<gene>
    <name evidence="2" type="primary">KNAG0L02410</name>
    <name evidence="2" type="ordered locus">KNAG_0L02410</name>
</gene>
<protein>
    <submittedName>
        <fullName evidence="2">Uncharacterized protein</fullName>
    </submittedName>
</protein>
<dbReference type="OrthoDB" id="4070640at2759"/>
<dbReference type="eggNOG" id="ENOG502QU4I">
    <property type="taxonomic scope" value="Eukaryota"/>
</dbReference>
<reference evidence="2 3" key="1">
    <citation type="journal article" date="2011" name="Proc. Natl. Acad. Sci. U.S.A.">
        <title>Evolutionary erosion of yeast sex chromosomes by mating-type switching accidents.</title>
        <authorList>
            <person name="Gordon J.L."/>
            <person name="Armisen D."/>
            <person name="Proux-Wera E."/>
            <person name="Oheigeartaigh S.S."/>
            <person name="Byrne K.P."/>
            <person name="Wolfe K.H."/>
        </authorList>
    </citation>
    <scope>NUCLEOTIDE SEQUENCE [LARGE SCALE GENOMIC DNA]</scope>
    <source>
        <strain evidence="3">ATCC MYA-139 / BCRC 22969 / CBS 8797 / CCRC 22969 / KCTC 17520 / NBRC 10181 / NCYC 3082</strain>
    </source>
</reference>
<feature type="region of interest" description="Disordered" evidence="1">
    <location>
        <begin position="327"/>
        <end position="408"/>
    </location>
</feature>
<feature type="region of interest" description="Disordered" evidence="1">
    <location>
        <begin position="168"/>
        <end position="187"/>
    </location>
</feature>
<dbReference type="GeneID" id="34528629"/>
<dbReference type="HOGENOM" id="CLU_477392_0_0_1"/>
<reference evidence="3" key="2">
    <citation type="submission" date="2012-08" db="EMBL/GenBank/DDBJ databases">
        <title>Genome sequence of Kazachstania naganishii.</title>
        <authorList>
            <person name="Gordon J.L."/>
            <person name="Armisen D."/>
            <person name="Proux-Wera E."/>
            <person name="OhEigeartaigh S.S."/>
            <person name="Byrne K.P."/>
            <person name="Wolfe K.H."/>
        </authorList>
    </citation>
    <scope>NUCLEOTIDE SEQUENCE [LARGE SCALE GENOMIC DNA]</scope>
    <source>
        <strain evidence="3">ATCC MYA-139 / BCRC 22969 / CBS 8797 / CCRC 22969 / KCTC 17520 / NBRC 10181 / NCYC 3082</strain>
    </source>
</reference>
<feature type="compositionally biased region" description="Low complexity" evidence="1">
    <location>
        <begin position="438"/>
        <end position="462"/>
    </location>
</feature>
<name>J7SB91_HUIN7</name>
<sequence length="571" mass="62796">MEFGQLGDTIGGLFQLSKVDVFILAAYKIITKDSILNGNHIQGSLSVVGGGARDGESAGSALSVHPQYATTFNKISKIFNVLLSKGKMGEEAISKKSPIELFHRFQQIMKEIVLSFETSPYSRFFNKINDNLFQIRDNSALREDPYWKDITDDILSVYSARTGKMINQNRRKNNSNNNTSEADKRKQALAQTKNMMENDFINMTTNLLDDVSLSQQLNKRLQHPTDATNVNQSRSLNGYYTQPTSPGMSALPFNLDGDDDILSNANFNAATSNLLPQNQVMLHSSSANGSMHRKRRSLGSINIDAINDNAMDEMLKFTNISKRMKVDGESVQPTNSNGNDNGTGLTKTAASTATTMNNNNNNNNMHGQTPMSNATTSDSTGPSTQQTGITANGGEIPEGPTHSAPSTMMGDAAVHAATSGFPLLTGAPTGSASHMYGQQQQQQQLQQHLPTTNLQPQQQQQQVDPMPSDYNRFKQYAPGSTQLLRHHPVREGETHSIARERNCSAETRDRMAAQNAHRGHGIRQKRTQEHGRQIRYGIIGLAVGHRAARSSPAVESDINVFQNFSRNLLQK</sequence>
<dbReference type="EMBL" id="HE978325">
    <property type="protein sequence ID" value="CCK72856.1"/>
    <property type="molecule type" value="Genomic_DNA"/>
</dbReference>